<gene>
    <name evidence="3" type="primary">flaI</name>
    <name evidence="3" type="synonym">flaI-A</name>
</gene>
<dbReference type="CDD" id="cd01130">
    <property type="entry name" value="VirB11-like_ATPase"/>
    <property type="match status" value="1"/>
</dbReference>
<dbReference type="InterPro" id="IPR027417">
    <property type="entry name" value="P-loop_NTPase"/>
</dbReference>
<comment type="similarity">
    <text evidence="1">Belongs to the GSP E family.</text>
</comment>
<dbReference type="InterPro" id="IPR001482">
    <property type="entry name" value="T2SS/T4SS_dom"/>
</dbReference>
<evidence type="ECO:0000313" key="3">
    <source>
        <dbReference type="EMBL" id="AIF07497.1"/>
    </source>
</evidence>
<dbReference type="Pfam" id="PF00437">
    <property type="entry name" value="T2SSE"/>
    <property type="match status" value="1"/>
</dbReference>
<name>A0A075GZ27_9EURY</name>
<sequence length="413" mass="45832">MSKRVLDNYGRVSIYLEQGHPSPVYNLEGQVPANPYGSLMPLLEDDSLEEVMYNGGQQCVKVAHREWGICRTNIWIDDEEGLQIAKNIAAFTNVPLGDGPGMVPLFDGRLPDGSRVSGLIPPISPDGPTLTVRKFREDPITIIDLIQWNTVTSRLAAMMWAWVDGLDAKPANFIISGGTGSGKTTTLNCLGMFIPWDKRLLTVEDTAELQLFHDHWLRMETRAERPDGTAAVDMDDCLRSSLRMRPDRIIVGEVRGSEASTLLTAMNTGHDGSFGSLHANTASETVTRMTSPPMDVPPIMMVGLDIIIVQQRLHQGGKHVRRIVEIAEIAGMEGDRPRLNPVWKYDPATDTISETGVPSKLREMICSSAGIRPADFEAHVRQREQILLDLMDRGVRDMESVSKVIQSFYAQRD</sequence>
<dbReference type="PANTHER" id="PTHR30486">
    <property type="entry name" value="TWITCHING MOTILITY PROTEIN PILT"/>
    <property type="match status" value="1"/>
</dbReference>
<dbReference type="SUPFAM" id="SSF52540">
    <property type="entry name" value="P-loop containing nucleoside triphosphate hydrolases"/>
    <property type="match status" value="1"/>
</dbReference>
<protein>
    <submittedName>
        <fullName evidence="3">Type II/IV secretion system ATPase (FlaI-A, flaI)</fullName>
    </submittedName>
</protein>
<evidence type="ECO:0000256" key="1">
    <source>
        <dbReference type="ARBA" id="ARBA00006611"/>
    </source>
</evidence>
<evidence type="ECO:0000259" key="2">
    <source>
        <dbReference type="Pfam" id="PF00437"/>
    </source>
</evidence>
<dbReference type="GO" id="GO:0016887">
    <property type="term" value="F:ATP hydrolysis activity"/>
    <property type="evidence" value="ECO:0007669"/>
    <property type="project" value="InterPro"/>
</dbReference>
<reference evidence="3" key="1">
    <citation type="journal article" date="2014" name="Genome Biol. Evol.">
        <title>Pangenome evidence for extensive interdomain horizontal transfer affecting lineage core and shell genes in uncultured planktonic thaumarchaeota and euryarchaeota.</title>
        <authorList>
            <person name="Deschamps P."/>
            <person name="Zivanovic Y."/>
            <person name="Moreira D."/>
            <person name="Rodriguez-Valera F."/>
            <person name="Lopez-Garcia P."/>
        </authorList>
    </citation>
    <scope>NUCLEOTIDE SEQUENCE</scope>
</reference>
<dbReference type="EMBL" id="KF900804">
    <property type="protein sequence ID" value="AIF07497.1"/>
    <property type="molecule type" value="Genomic_DNA"/>
</dbReference>
<dbReference type="AlphaFoldDB" id="A0A075GZ27"/>
<dbReference type="Gene3D" id="3.30.450.380">
    <property type="match status" value="1"/>
</dbReference>
<organism evidence="3">
    <name type="scientific">uncultured marine group II/III euryarchaeote KM3_203_B10</name>
    <dbReference type="NCBI Taxonomy" id="1457981"/>
    <lineage>
        <taxon>Archaea</taxon>
        <taxon>Methanobacteriati</taxon>
        <taxon>Methanobacteriota</taxon>
        <taxon>environmental samples</taxon>
    </lineage>
</organism>
<accession>A0A075GZ27</accession>
<dbReference type="PANTHER" id="PTHR30486:SF15">
    <property type="entry name" value="TYPE II_IV SECRETION SYSTEM ATPASE"/>
    <property type="match status" value="1"/>
</dbReference>
<dbReference type="InterPro" id="IPR050921">
    <property type="entry name" value="T4SS_GSP_E_ATPase"/>
</dbReference>
<proteinExistence type="inferred from homology"/>
<dbReference type="Gene3D" id="3.40.50.300">
    <property type="entry name" value="P-loop containing nucleotide triphosphate hydrolases"/>
    <property type="match status" value="1"/>
</dbReference>
<feature type="domain" description="Bacterial type II secretion system protein E" evidence="2">
    <location>
        <begin position="104"/>
        <end position="311"/>
    </location>
</feature>